<organism evidence="4">
    <name type="scientific">Arundo donax</name>
    <name type="common">Giant reed</name>
    <name type="synonym">Donax arundinaceus</name>
    <dbReference type="NCBI Taxonomy" id="35708"/>
    <lineage>
        <taxon>Eukaryota</taxon>
        <taxon>Viridiplantae</taxon>
        <taxon>Streptophyta</taxon>
        <taxon>Embryophyta</taxon>
        <taxon>Tracheophyta</taxon>
        <taxon>Spermatophyta</taxon>
        <taxon>Magnoliopsida</taxon>
        <taxon>Liliopsida</taxon>
        <taxon>Poales</taxon>
        <taxon>Poaceae</taxon>
        <taxon>PACMAD clade</taxon>
        <taxon>Arundinoideae</taxon>
        <taxon>Arundineae</taxon>
        <taxon>Arundo</taxon>
    </lineage>
</organism>
<dbReference type="InterPro" id="IPR002885">
    <property type="entry name" value="PPR_rpt"/>
</dbReference>
<proteinExistence type="predicted"/>
<protein>
    <recommendedName>
        <fullName evidence="5">Pentatricopeptide repeat-containing protein</fullName>
    </recommendedName>
</protein>
<dbReference type="Gene3D" id="1.25.40.10">
    <property type="entry name" value="Tetratricopeptide repeat domain"/>
    <property type="match status" value="1"/>
</dbReference>
<reference evidence="4" key="1">
    <citation type="submission" date="2014-09" db="EMBL/GenBank/DDBJ databases">
        <authorList>
            <person name="Magalhaes I.L.F."/>
            <person name="Oliveira U."/>
            <person name="Santos F.R."/>
            <person name="Vidigal T.H.D.A."/>
            <person name="Brescovit A.D."/>
            <person name="Santos A.J."/>
        </authorList>
    </citation>
    <scope>NUCLEOTIDE SEQUENCE</scope>
    <source>
        <tissue evidence="4">Shoot tissue taken approximately 20 cm above the soil surface</tissue>
    </source>
</reference>
<dbReference type="PROSITE" id="PS51375">
    <property type="entry name" value="PPR"/>
    <property type="match status" value="1"/>
</dbReference>
<name>A0A0A8YWE3_ARUDO</name>
<dbReference type="NCBIfam" id="TIGR00756">
    <property type="entry name" value="PPR"/>
    <property type="match status" value="2"/>
</dbReference>
<dbReference type="InterPro" id="IPR011990">
    <property type="entry name" value="TPR-like_helical_dom_sf"/>
</dbReference>
<reference evidence="4" key="2">
    <citation type="journal article" date="2015" name="Data Brief">
        <title>Shoot transcriptome of the giant reed, Arundo donax.</title>
        <authorList>
            <person name="Barrero R.A."/>
            <person name="Guerrero F.D."/>
            <person name="Moolhuijzen P."/>
            <person name="Goolsby J.A."/>
            <person name="Tidwell J."/>
            <person name="Bellgard S.E."/>
            <person name="Bellgard M.I."/>
        </authorList>
    </citation>
    <scope>NUCLEOTIDE SEQUENCE</scope>
    <source>
        <tissue evidence="4">Shoot tissue taken approximately 20 cm above the soil surface</tissue>
    </source>
</reference>
<dbReference type="InterPro" id="IPR046960">
    <property type="entry name" value="PPR_At4g14850-like_plant"/>
</dbReference>
<sequence length="114" mass="12949">MVDGLARRREVTTALEVFEAMPERNLVSWALMISGYAENGMFVDPRKLFEAMLEKNVAACTLIITGCCKAGDVEITWSLYVIRVKDEISWNPMISEYVHNGVMDTKKQLRDCTL</sequence>
<evidence type="ECO:0000256" key="1">
    <source>
        <dbReference type="ARBA" id="ARBA00022737"/>
    </source>
</evidence>
<dbReference type="EMBL" id="GBRH01266441">
    <property type="protein sequence ID" value="JAD31454.1"/>
    <property type="molecule type" value="Transcribed_RNA"/>
</dbReference>
<dbReference type="PANTHER" id="PTHR47926">
    <property type="entry name" value="PENTATRICOPEPTIDE REPEAT-CONTAINING PROTEIN"/>
    <property type="match status" value="1"/>
</dbReference>
<evidence type="ECO:0000256" key="3">
    <source>
        <dbReference type="PROSITE-ProRule" id="PRU00708"/>
    </source>
</evidence>
<dbReference type="GO" id="GO:0003723">
    <property type="term" value="F:RNA binding"/>
    <property type="evidence" value="ECO:0007669"/>
    <property type="project" value="InterPro"/>
</dbReference>
<dbReference type="AlphaFoldDB" id="A0A0A8YWE3"/>
<evidence type="ECO:0000256" key="2">
    <source>
        <dbReference type="ARBA" id="ARBA00022946"/>
    </source>
</evidence>
<evidence type="ECO:0008006" key="5">
    <source>
        <dbReference type="Google" id="ProtNLM"/>
    </source>
</evidence>
<keyword evidence="2" id="KW-0809">Transit peptide</keyword>
<accession>A0A0A8YWE3</accession>
<feature type="repeat" description="PPR" evidence="3">
    <location>
        <begin position="25"/>
        <end position="59"/>
    </location>
</feature>
<dbReference type="Pfam" id="PF01535">
    <property type="entry name" value="PPR"/>
    <property type="match status" value="3"/>
</dbReference>
<dbReference type="GO" id="GO:0009451">
    <property type="term" value="P:RNA modification"/>
    <property type="evidence" value="ECO:0007669"/>
    <property type="project" value="InterPro"/>
</dbReference>
<dbReference type="PANTHER" id="PTHR47926:SF395">
    <property type="entry name" value="TETRATRICOPEPTIDE-LIKE HELICAL DOMAIN, DYW DOMAIN PROTEIN-RELATED"/>
    <property type="match status" value="1"/>
</dbReference>
<evidence type="ECO:0000313" key="4">
    <source>
        <dbReference type="EMBL" id="JAD31454.1"/>
    </source>
</evidence>
<keyword evidence="1" id="KW-0677">Repeat</keyword>